<reference evidence="2 3" key="1">
    <citation type="journal article" date="2007" name="Int. J. Syst. Evol. Microbiol.">
        <title>Oceanobacillus profundus sp. nov., isolated from a deep-sea sediment core.</title>
        <authorList>
            <person name="Kim Y.G."/>
            <person name="Choi D.H."/>
            <person name="Hyun S."/>
            <person name="Cho B.C."/>
        </authorList>
    </citation>
    <scope>NUCLEOTIDE SEQUENCE [LARGE SCALE GENOMIC DNA]</scope>
    <source>
        <strain evidence="2 3">DSM 18246</strain>
    </source>
</reference>
<dbReference type="Pfam" id="PF00550">
    <property type="entry name" value="PP-binding"/>
    <property type="match status" value="1"/>
</dbReference>
<evidence type="ECO:0000259" key="1">
    <source>
        <dbReference type="PROSITE" id="PS50075"/>
    </source>
</evidence>
<dbReference type="SUPFAM" id="SSF47336">
    <property type="entry name" value="ACP-like"/>
    <property type="match status" value="1"/>
</dbReference>
<dbReference type="Proteomes" id="UP000285456">
    <property type="component" value="Unassembled WGS sequence"/>
</dbReference>
<dbReference type="OrthoDB" id="2665522at2"/>
<feature type="domain" description="Carrier" evidence="1">
    <location>
        <begin position="1"/>
        <end position="79"/>
    </location>
</feature>
<dbReference type="AlphaFoldDB" id="A0A417YHZ5"/>
<sequence>MKIKDRVIELLSDKYCGLLPIKSIHEEDTIIDIGFDSLRFMEFVVLIEEEYHIEFPDDLLDIQSTTTVREVIERLEKEV</sequence>
<dbReference type="RefSeq" id="WP_095312188.1">
    <property type="nucleotide sequence ID" value="NZ_JAMAWL010000013.1"/>
</dbReference>
<comment type="caution">
    <text evidence="2">The sequence shown here is derived from an EMBL/GenBank/DDBJ whole genome shotgun (WGS) entry which is preliminary data.</text>
</comment>
<dbReference type="InterPro" id="IPR009081">
    <property type="entry name" value="PP-bd_ACP"/>
</dbReference>
<dbReference type="EMBL" id="QWEH01000005">
    <property type="protein sequence ID" value="RHW32580.1"/>
    <property type="molecule type" value="Genomic_DNA"/>
</dbReference>
<protein>
    <submittedName>
        <fullName evidence="2">Acyl carrier protein</fullName>
    </submittedName>
</protein>
<evidence type="ECO:0000313" key="3">
    <source>
        <dbReference type="Proteomes" id="UP000285456"/>
    </source>
</evidence>
<accession>A0A417YHZ5</accession>
<evidence type="ECO:0000313" key="2">
    <source>
        <dbReference type="EMBL" id="RHW32580.1"/>
    </source>
</evidence>
<gene>
    <name evidence="2" type="ORF">D1B32_09625</name>
</gene>
<dbReference type="InterPro" id="IPR036736">
    <property type="entry name" value="ACP-like_sf"/>
</dbReference>
<keyword evidence="3" id="KW-1185">Reference proteome</keyword>
<name>A0A417YHZ5_9BACI</name>
<proteinExistence type="predicted"/>
<dbReference type="Gene3D" id="1.10.1200.10">
    <property type="entry name" value="ACP-like"/>
    <property type="match status" value="1"/>
</dbReference>
<dbReference type="PROSITE" id="PS50075">
    <property type="entry name" value="CARRIER"/>
    <property type="match status" value="1"/>
</dbReference>
<organism evidence="2 3">
    <name type="scientific">Oceanobacillus profundus</name>
    <dbReference type="NCBI Taxonomy" id="372463"/>
    <lineage>
        <taxon>Bacteria</taxon>
        <taxon>Bacillati</taxon>
        <taxon>Bacillota</taxon>
        <taxon>Bacilli</taxon>
        <taxon>Bacillales</taxon>
        <taxon>Bacillaceae</taxon>
        <taxon>Oceanobacillus</taxon>
    </lineage>
</organism>